<dbReference type="AlphaFoldDB" id="A0A2I7KCF0"/>
<organism evidence="1 2">
    <name type="scientific">Phaeobacter inhibens</name>
    <dbReference type="NCBI Taxonomy" id="221822"/>
    <lineage>
        <taxon>Bacteria</taxon>
        <taxon>Pseudomonadati</taxon>
        <taxon>Pseudomonadota</taxon>
        <taxon>Alphaproteobacteria</taxon>
        <taxon>Rhodobacterales</taxon>
        <taxon>Roseobacteraceae</taxon>
        <taxon>Phaeobacter</taxon>
    </lineage>
</organism>
<dbReference type="Proteomes" id="UP000236447">
    <property type="component" value="Chromosome"/>
</dbReference>
<name>A0A2I7KCF0_9RHOB</name>
<gene>
    <name evidence="1" type="ORF">PhaeoP88_02926</name>
</gene>
<protein>
    <submittedName>
        <fullName evidence="1">Uncharacterized protein</fullName>
    </submittedName>
</protein>
<sequence length="34" mass="3848">MTGAIFFKKDVHSMRKGRRWGALIAVFGGDQRLP</sequence>
<evidence type="ECO:0000313" key="2">
    <source>
        <dbReference type="Proteomes" id="UP000236447"/>
    </source>
</evidence>
<accession>A0A2I7KCF0</accession>
<reference evidence="1 2" key="2">
    <citation type="journal article" date="2017" name="Genome Biol. Evol.">
        <title>Trajectories and Drivers of Genome Evolution in Surface-Associated Marine Phaeobacter.</title>
        <authorList>
            <person name="Freese H.M."/>
            <person name="Sikorski J."/>
            <person name="Bunk B."/>
            <person name="Scheuner C."/>
            <person name="Meier-Kolthoff J.P."/>
            <person name="Sproer C."/>
            <person name="Gram L."/>
            <person name="Overmann J."/>
        </authorList>
    </citation>
    <scope>NUCLEOTIDE SEQUENCE [LARGE SCALE GENOMIC DNA]</scope>
    <source>
        <strain evidence="1 2">P88</strain>
    </source>
</reference>
<reference evidence="1 2" key="1">
    <citation type="journal article" date="2017" name="Front. Microbiol.">
        <title>Phaeobacter piscinae sp. nov., a species of the Roseobacter group and potential aquaculture probiont.</title>
        <authorList>
            <person name="Sonnenschein E.C."/>
            <person name="Phippen C.B.W."/>
            <person name="Nielsen K.F."/>
            <person name="Mateiu R.V."/>
            <person name="Melchiorsen J."/>
            <person name="Gram L."/>
            <person name="Overmann J."/>
            <person name="Freese H.M."/>
        </authorList>
    </citation>
    <scope>NUCLEOTIDE SEQUENCE [LARGE SCALE GENOMIC DNA]</scope>
    <source>
        <strain evidence="1 2">P88</strain>
    </source>
</reference>
<dbReference type="EMBL" id="CP010725">
    <property type="protein sequence ID" value="AUR00263.1"/>
    <property type="molecule type" value="Genomic_DNA"/>
</dbReference>
<evidence type="ECO:0000313" key="1">
    <source>
        <dbReference type="EMBL" id="AUR00263.1"/>
    </source>
</evidence>
<proteinExistence type="predicted"/>